<reference evidence="2" key="2">
    <citation type="journal article" date="2023" name="IMA Fungus">
        <title>Comparative genomic study of the Penicillium genus elucidates a diverse pangenome and 15 lateral gene transfer events.</title>
        <authorList>
            <person name="Petersen C."/>
            <person name="Sorensen T."/>
            <person name="Nielsen M.R."/>
            <person name="Sondergaard T.E."/>
            <person name="Sorensen J.L."/>
            <person name="Fitzpatrick D.A."/>
            <person name="Frisvad J.C."/>
            <person name="Nielsen K.L."/>
        </authorList>
    </citation>
    <scope>NUCLEOTIDE SEQUENCE</scope>
    <source>
        <strain evidence="2">IBT 35675</strain>
    </source>
</reference>
<dbReference type="AlphaFoldDB" id="A0A9W9V2G3"/>
<dbReference type="Proteomes" id="UP001148299">
    <property type="component" value="Unassembled WGS sequence"/>
</dbReference>
<reference evidence="2" key="1">
    <citation type="submission" date="2022-12" db="EMBL/GenBank/DDBJ databases">
        <authorList>
            <person name="Petersen C."/>
        </authorList>
    </citation>
    <scope>NUCLEOTIDE SEQUENCE</scope>
    <source>
        <strain evidence="2">IBT 35675</strain>
    </source>
</reference>
<feature type="transmembrane region" description="Helical" evidence="1">
    <location>
        <begin position="36"/>
        <end position="56"/>
    </location>
</feature>
<gene>
    <name evidence="2" type="ORF">N7541_000313</name>
</gene>
<keyword evidence="1" id="KW-0472">Membrane</keyword>
<name>A0A9W9V2G3_PENBR</name>
<proteinExistence type="predicted"/>
<feature type="transmembrane region" description="Helical" evidence="1">
    <location>
        <begin position="9"/>
        <end position="30"/>
    </location>
</feature>
<evidence type="ECO:0000313" key="3">
    <source>
        <dbReference type="Proteomes" id="UP001148299"/>
    </source>
</evidence>
<keyword evidence="1" id="KW-0812">Transmembrane</keyword>
<organism evidence="2 3">
    <name type="scientific">Penicillium brevicompactum</name>
    <dbReference type="NCBI Taxonomy" id="5074"/>
    <lineage>
        <taxon>Eukaryota</taxon>
        <taxon>Fungi</taxon>
        <taxon>Dikarya</taxon>
        <taxon>Ascomycota</taxon>
        <taxon>Pezizomycotina</taxon>
        <taxon>Eurotiomycetes</taxon>
        <taxon>Eurotiomycetidae</taxon>
        <taxon>Eurotiales</taxon>
        <taxon>Aspergillaceae</taxon>
        <taxon>Penicillium</taxon>
    </lineage>
</organism>
<sequence length="111" mass="12616">MNICNNIQLIIRLILLAYLCAANTIELYCVKKHRNIAVPLLVNIVCSLYLLFAEVIMSRPQRSQRTVRHVEDSTIVNSEGRVRRGGVIITESSGSEITTIFLMRETRVIQT</sequence>
<comment type="caution">
    <text evidence="2">The sequence shown here is derived from an EMBL/GenBank/DDBJ whole genome shotgun (WGS) entry which is preliminary data.</text>
</comment>
<evidence type="ECO:0000256" key="1">
    <source>
        <dbReference type="SAM" id="Phobius"/>
    </source>
</evidence>
<keyword evidence="1" id="KW-1133">Transmembrane helix</keyword>
<dbReference type="EMBL" id="JAPZBR010000001">
    <property type="protein sequence ID" value="KAJ5366372.1"/>
    <property type="molecule type" value="Genomic_DNA"/>
</dbReference>
<accession>A0A9W9V2G3</accession>
<protein>
    <submittedName>
        <fullName evidence="2">Uncharacterized protein</fullName>
    </submittedName>
</protein>
<keyword evidence="3" id="KW-1185">Reference proteome</keyword>
<evidence type="ECO:0000313" key="2">
    <source>
        <dbReference type="EMBL" id="KAJ5366372.1"/>
    </source>
</evidence>